<reference evidence="1 2" key="1">
    <citation type="submission" date="2018-06" db="EMBL/GenBank/DDBJ databases">
        <authorList>
            <consortium name="Pathogen Informatics"/>
            <person name="Doyle S."/>
        </authorList>
    </citation>
    <scope>NUCLEOTIDE SEQUENCE [LARGE SCALE GENOMIC DNA]</scope>
    <source>
        <strain evidence="1 2">NCTC11179</strain>
    </source>
</reference>
<gene>
    <name evidence="1" type="ORF">NCTC11179_01203</name>
</gene>
<dbReference type="Pfam" id="PF05728">
    <property type="entry name" value="UPF0227"/>
    <property type="match status" value="1"/>
</dbReference>
<keyword evidence="2" id="KW-1185">Reference proteome</keyword>
<dbReference type="InterPro" id="IPR029058">
    <property type="entry name" value="AB_hydrolase_fold"/>
</dbReference>
<dbReference type="EMBL" id="UGQL01000001">
    <property type="protein sequence ID" value="STZ27667.1"/>
    <property type="molecule type" value="Genomic_DNA"/>
</dbReference>
<name>A0A378RNE8_MYROD</name>
<evidence type="ECO:0000313" key="2">
    <source>
        <dbReference type="Proteomes" id="UP000255024"/>
    </source>
</evidence>
<protein>
    <submittedName>
        <fullName evidence="1">Predicted esterase</fullName>
    </submittedName>
</protein>
<accession>A0A378RNE8</accession>
<dbReference type="SUPFAM" id="SSF53474">
    <property type="entry name" value="alpha/beta-Hydrolases"/>
    <property type="match status" value="1"/>
</dbReference>
<dbReference type="Proteomes" id="UP000255024">
    <property type="component" value="Unassembled WGS sequence"/>
</dbReference>
<dbReference type="Gene3D" id="3.40.50.1820">
    <property type="entry name" value="alpha/beta hydrolase"/>
    <property type="match status" value="1"/>
</dbReference>
<dbReference type="AlphaFoldDB" id="A0A378RNE8"/>
<proteinExistence type="predicted"/>
<dbReference type="InterPro" id="IPR008886">
    <property type="entry name" value="UPF0227/Esterase_YqiA"/>
</dbReference>
<sequence>MQLIYIHGYGSNRESRKYVLVEKYFAIYQASCVEWTPETDFSTWLMQGHQAVEQEETLLLIGDSTGANFAYQWKEKRKAQGLQTILILLSPLLSYSHRLNKDLVFIPNLKNSLLDIPTPEDAFLLIGKQDETLDLQALNPYQCANSEVLYIEDSHRLPLFEQYLPLLADYVERQRLILAK</sequence>
<dbReference type="RefSeq" id="WP_115090558.1">
    <property type="nucleotide sequence ID" value="NZ_CP068107.1"/>
</dbReference>
<organism evidence="1 2">
    <name type="scientific">Myroides odoratus</name>
    <name type="common">Flavobacterium odoratum</name>
    <dbReference type="NCBI Taxonomy" id="256"/>
    <lineage>
        <taxon>Bacteria</taxon>
        <taxon>Pseudomonadati</taxon>
        <taxon>Bacteroidota</taxon>
        <taxon>Flavobacteriia</taxon>
        <taxon>Flavobacteriales</taxon>
        <taxon>Flavobacteriaceae</taxon>
        <taxon>Myroides</taxon>
    </lineage>
</organism>
<evidence type="ECO:0000313" key="1">
    <source>
        <dbReference type="EMBL" id="STZ27667.1"/>
    </source>
</evidence>